<evidence type="ECO:0000256" key="2">
    <source>
        <dbReference type="ARBA" id="ARBA00022475"/>
    </source>
</evidence>
<evidence type="ECO:0000313" key="15">
    <source>
        <dbReference type="EMBL" id="SQH24936.1"/>
    </source>
</evidence>
<evidence type="ECO:0000313" key="16">
    <source>
        <dbReference type="Proteomes" id="UP000248598"/>
    </source>
</evidence>
<keyword evidence="10" id="KW-0411">Iron-sulfur</keyword>
<dbReference type="GO" id="GO:0009055">
    <property type="term" value="F:electron transfer activity"/>
    <property type="evidence" value="ECO:0007669"/>
    <property type="project" value="InterPro"/>
</dbReference>
<sequence length="285" mass="31242">MNRIQSINALLPQTQCRECGYAGCLPYATALVNDNASINLCAPGGQEVLNDLATALHRETTSPQKSHQNVIAWIDEAVCIGCTACIRACPVDAIMGASKLMHTVLADECTGCGLCVAPCPVDCIYLQPTKETYLPQARFLGDSATGARFTSARHAQTRYENRIARQQRQEAERKQQHAQRAAQIAQTMQAASTQNKVQAASATALNPAQLIAQAMAKAQAQQNQRVVPSNHDSFREQQVKDAQKKATYRRYMRDAQYGNDAEKATAIAWLQQYKAEQEAMQAAQN</sequence>
<keyword evidence="12" id="KW-0175">Coiled coil</keyword>
<evidence type="ECO:0000259" key="14">
    <source>
        <dbReference type="PROSITE" id="PS51656"/>
    </source>
</evidence>
<dbReference type="PANTHER" id="PTHR42859:SF3">
    <property type="entry name" value="ION-TRANSLOCATING OXIDOREDUCTASE COMPLEX SUBUNIT B"/>
    <property type="match status" value="1"/>
</dbReference>
<dbReference type="GeneID" id="93262425"/>
<feature type="coiled-coil region" evidence="12">
    <location>
        <begin position="154"/>
        <end position="188"/>
    </location>
</feature>
<gene>
    <name evidence="15" type="primary">rnfB</name>
    <name evidence="15" type="ORF">NCTC10529_01131</name>
</gene>
<dbReference type="NCBIfam" id="TIGR01944">
    <property type="entry name" value="rnfB"/>
    <property type="match status" value="1"/>
</dbReference>
<dbReference type="GO" id="GO:0046872">
    <property type="term" value="F:metal ion binding"/>
    <property type="evidence" value="ECO:0007669"/>
    <property type="project" value="UniProtKB-KW"/>
</dbReference>
<dbReference type="SUPFAM" id="SSF54862">
    <property type="entry name" value="4Fe-4S ferredoxins"/>
    <property type="match status" value="1"/>
</dbReference>
<keyword evidence="9" id="KW-0408">Iron</keyword>
<evidence type="ECO:0000256" key="5">
    <source>
        <dbReference type="ARBA" id="ARBA00022723"/>
    </source>
</evidence>
<dbReference type="InterPro" id="IPR017896">
    <property type="entry name" value="4Fe4S_Fe-S-bd"/>
</dbReference>
<organism evidence="15 16">
    <name type="scientific">Kingella kingae</name>
    <dbReference type="NCBI Taxonomy" id="504"/>
    <lineage>
        <taxon>Bacteria</taxon>
        <taxon>Pseudomonadati</taxon>
        <taxon>Pseudomonadota</taxon>
        <taxon>Betaproteobacteria</taxon>
        <taxon>Neisseriales</taxon>
        <taxon>Neisseriaceae</taxon>
        <taxon>Kingella</taxon>
    </lineage>
</organism>
<evidence type="ECO:0000256" key="3">
    <source>
        <dbReference type="ARBA" id="ARBA00022485"/>
    </source>
</evidence>
<keyword evidence="6" id="KW-0677">Repeat</keyword>
<evidence type="ECO:0000256" key="9">
    <source>
        <dbReference type="ARBA" id="ARBA00023004"/>
    </source>
</evidence>
<dbReference type="InterPro" id="IPR050294">
    <property type="entry name" value="RnfB_subfamily"/>
</dbReference>
<reference evidence="15 16" key="1">
    <citation type="submission" date="2018-06" db="EMBL/GenBank/DDBJ databases">
        <authorList>
            <consortium name="Pathogen Informatics"/>
            <person name="Doyle S."/>
        </authorList>
    </citation>
    <scope>NUCLEOTIDE SEQUENCE [LARGE SCALE GENOMIC DNA]</scope>
    <source>
        <strain evidence="15 16">NCTC10529</strain>
    </source>
</reference>
<protein>
    <submittedName>
        <fullName evidence="15">Nitrogen fixation protein rnfB</fullName>
    </submittedName>
</protein>
<evidence type="ECO:0000256" key="10">
    <source>
        <dbReference type="ARBA" id="ARBA00023014"/>
    </source>
</evidence>
<dbReference type="Pfam" id="PF04060">
    <property type="entry name" value="FeS"/>
    <property type="match status" value="1"/>
</dbReference>
<keyword evidence="2" id="KW-1003">Cell membrane</keyword>
<keyword evidence="3" id="KW-0004">4Fe-4S</keyword>
<feature type="domain" description="4Fe-4S ferredoxin-type" evidence="13">
    <location>
        <begin position="100"/>
        <end position="129"/>
    </location>
</feature>
<keyword evidence="7" id="KW-1278">Translocase</keyword>
<evidence type="ECO:0000259" key="13">
    <source>
        <dbReference type="PROSITE" id="PS51379"/>
    </source>
</evidence>
<keyword evidence="1" id="KW-0813">Transport</keyword>
<dbReference type="EMBL" id="LS483426">
    <property type="protein sequence ID" value="SQH24936.1"/>
    <property type="molecule type" value="Genomic_DNA"/>
</dbReference>
<keyword evidence="5" id="KW-0479">Metal-binding</keyword>
<dbReference type="Proteomes" id="UP000248598">
    <property type="component" value="Chromosome 1"/>
</dbReference>
<dbReference type="InterPro" id="IPR007202">
    <property type="entry name" value="4Fe-4S_dom"/>
</dbReference>
<evidence type="ECO:0000256" key="6">
    <source>
        <dbReference type="ARBA" id="ARBA00022737"/>
    </source>
</evidence>
<evidence type="ECO:0000256" key="4">
    <source>
        <dbReference type="ARBA" id="ARBA00022519"/>
    </source>
</evidence>
<dbReference type="PANTHER" id="PTHR42859">
    <property type="entry name" value="OXIDOREDUCTASE"/>
    <property type="match status" value="1"/>
</dbReference>
<dbReference type="PROSITE" id="PS51379">
    <property type="entry name" value="4FE4S_FER_2"/>
    <property type="match status" value="2"/>
</dbReference>
<dbReference type="InterPro" id="IPR010207">
    <property type="entry name" value="Elect_transpt_cplx_RnfB/RsxB"/>
</dbReference>
<dbReference type="Gene3D" id="1.10.15.40">
    <property type="entry name" value="Electron transport complex subunit B, putative Fe-S cluster"/>
    <property type="match status" value="1"/>
</dbReference>
<dbReference type="Gene3D" id="3.30.70.20">
    <property type="match status" value="2"/>
</dbReference>
<dbReference type="RefSeq" id="WP_003785790.1">
    <property type="nucleotide sequence ID" value="NZ_CP091518.1"/>
</dbReference>
<dbReference type="PROSITE" id="PS00198">
    <property type="entry name" value="4FE4S_FER_1"/>
    <property type="match status" value="1"/>
</dbReference>
<dbReference type="AlphaFoldDB" id="A0AAX2J3B7"/>
<dbReference type="GO" id="GO:0051539">
    <property type="term" value="F:4 iron, 4 sulfur cluster binding"/>
    <property type="evidence" value="ECO:0007669"/>
    <property type="project" value="UniProtKB-KW"/>
</dbReference>
<dbReference type="InterPro" id="IPR017900">
    <property type="entry name" value="4Fe4S_Fe_S_CS"/>
</dbReference>
<feature type="domain" description="4Fe-4S" evidence="14">
    <location>
        <begin position="1"/>
        <end position="58"/>
    </location>
</feature>
<keyword evidence="8" id="KW-0249">Electron transport</keyword>
<name>A0AAX2J3B7_KINKI</name>
<keyword evidence="4" id="KW-0997">Cell inner membrane</keyword>
<dbReference type="KEGG" id="kki:KKKWG1_1082"/>
<proteinExistence type="predicted"/>
<dbReference type="Pfam" id="PF14697">
    <property type="entry name" value="Fer4_21"/>
    <property type="match status" value="1"/>
</dbReference>
<feature type="domain" description="4Fe-4S ferredoxin-type" evidence="13">
    <location>
        <begin position="70"/>
        <end position="99"/>
    </location>
</feature>
<evidence type="ECO:0000256" key="1">
    <source>
        <dbReference type="ARBA" id="ARBA00022448"/>
    </source>
</evidence>
<keyword evidence="11" id="KW-0472">Membrane</keyword>
<evidence type="ECO:0000256" key="11">
    <source>
        <dbReference type="ARBA" id="ARBA00023136"/>
    </source>
</evidence>
<evidence type="ECO:0000256" key="12">
    <source>
        <dbReference type="SAM" id="Coils"/>
    </source>
</evidence>
<evidence type="ECO:0000256" key="7">
    <source>
        <dbReference type="ARBA" id="ARBA00022967"/>
    </source>
</evidence>
<accession>A0AAX2J3B7</accession>
<dbReference type="PROSITE" id="PS51656">
    <property type="entry name" value="4FE4S"/>
    <property type="match status" value="1"/>
</dbReference>
<evidence type="ECO:0000256" key="8">
    <source>
        <dbReference type="ARBA" id="ARBA00022982"/>
    </source>
</evidence>